<organism evidence="2 3">
    <name type="scientific">Prunus yedoensis var. nudiflora</name>
    <dbReference type="NCBI Taxonomy" id="2094558"/>
    <lineage>
        <taxon>Eukaryota</taxon>
        <taxon>Viridiplantae</taxon>
        <taxon>Streptophyta</taxon>
        <taxon>Embryophyta</taxon>
        <taxon>Tracheophyta</taxon>
        <taxon>Spermatophyta</taxon>
        <taxon>Magnoliopsida</taxon>
        <taxon>eudicotyledons</taxon>
        <taxon>Gunneridae</taxon>
        <taxon>Pentapetalae</taxon>
        <taxon>rosids</taxon>
        <taxon>fabids</taxon>
        <taxon>Rosales</taxon>
        <taxon>Rosaceae</taxon>
        <taxon>Amygdaloideae</taxon>
        <taxon>Amygdaleae</taxon>
        <taxon>Prunus</taxon>
    </lineage>
</organism>
<evidence type="ECO:0000256" key="1">
    <source>
        <dbReference type="SAM" id="MobiDB-lite"/>
    </source>
</evidence>
<keyword evidence="3" id="KW-1185">Reference proteome</keyword>
<accession>A0A314Z5H0</accession>
<comment type="caution">
    <text evidence="2">The sequence shown here is derived from an EMBL/GenBank/DDBJ whole genome shotgun (WGS) entry which is preliminary data.</text>
</comment>
<evidence type="ECO:0000313" key="2">
    <source>
        <dbReference type="EMBL" id="PQQ12714.1"/>
    </source>
</evidence>
<dbReference type="EMBL" id="PJQY01000336">
    <property type="protein sequence ID" value="PQQ12714.1"/>
    <property type="molecule type" value="Genomic_DNA"/>
</dbReference>
<dbReference type="AlphaFoldDB" id="A0A314Z5H0"/>
<feature type="region of interest" description="Disordered" evidence="1">
    <location>
        <begin position="13"/>
        <end position="42"/>
    </location>
</feature>
<name>A0A314Z5H0_PRUYE</name>
<gene>
    <name evidence="2" type="ORF">Pyn_38706</name>
</gene>
<sequence>MKGGTQMLEMRGINGINETFEPQSSVPSTPLRRSTAPIQRRHPLEDISSTSALLGLSNFILSSRYPLEILNCFLSKLRDGE</sequence>
<feature type="compositionally biased region" description="Polar residues" evidence="1">
    <location>
        <begin position="16"/>
        <end position="32"/>
    </location>
</feature>
<dbReference type="Proteomes" id="UP000250321">
    <property type="component" value="Unassembled WGS sequence"/>
</dbReference>
<protein>
    <submittedName>
        <fullName evidence="2">Uncharacterized protein</fullName>
    </submittedName>
</protein>
<proteinExistence type="predicted"/>
<reference evidence="2 3" key="1">
    <citation type="submission" date="2018-02" db="EMBL/GenBank/DDBJ databases">
        <title>Draft genome of wild Prunus yedoensis var. nudiflora.</title>
        <authorList>
            <person name="Baek S."/>
            <person name="Kim J.-H."/>
            <person name="Choi K."/>
            <person name="Kim G.-B."/>
            <person name="Cho A."/>
            <person name="Jang H."/>
            <person name="Shin C.-H."/>
            <person name="Yu H.-J."/>
            <person name="Mun J.-H."/>
        </authorList>
    </citation>
    <scope>NUCLEOTIDE SEQUENCE [LARGE SCALE GENOMIC DNA]</scope>
    <source>
        <strain evidence="3">cv. Jeju island</strain>
        <tissue evidence="2">Leaf</tissue>
    </source>
</reference>
<evidence type="ECO:0000313" key="3">
    <source>
        <dbReference type="Proteomes" id="UP000250321"/>
    </source>
</evidence>